<feature type="transmembrane region" description="Helical" evidence="1">
    <location>
        <begin position="21"/>
        <end position="38"/>
    </location>
</feature>
<sequence length="245" mass="25829">MPGEALRARGRATSAADRRSALWLLVGSLAVLQFAYPATLDGRLWTLLYLSVYIGLVVVAVRIGAADPRRFWPLVAAAAALVAGATWFAVQQDDLAATRAMLAGSFLLQLALMVALLDALVHPPAHATVTDLILVAVAIYLLFGGVCGLLSAQLELAAPGSFVDQTASGEPLAWQGLIYGSYVTLTTLGFGDIVPLAPWARALWSFEAVVGTLYLAIVIARLVGLGGSHTWLRGRDTRAPGPDEP</sequence>
<reference evidence="3" key="1">
    <citation type="submission" date="2023-06" db="EMBL/GenBank/DDBJ databases">
        <title>Sysu t00039.</title>
        <authorList>
            <person name="Gao L."/>
            <person name="Fang B.-Z."/>
            <person name="Li W.-J."/>
        </authorList>
    </citation>
    <scope>NUCLEOTIDE SEQUENCE</scope>
    <source>
        <strain evidence="3">SYSU T00039</strain>
    </source>
</reference>
<dbReference type="Proteomes" id="UP001172737">
    <property type="component" value="Unassembled WGS sequence"/>
</dbReference>
<keyword evidence="3" id="KW-0407">Ion channel</keyword>
<feature type="transmembrane region" description="Helical" evidence="1">
    <location>
        <begin position="44"/>
        <end position="64"/>
    </location>
</feature>
<keyword evidence="3" id="KW-0406">Ion transport</keyword>
<accession>A0AAW7LZS2</accession>
<dbReference type="Gene3D" id="1.10.287.70">
    <property type="match status" value="1"/>
</dbReference>
<keyword evidence="3" id="KW-0813">Transport</keyword>
<keyword evidence="1" id="KW-1133">Transmembrane helix</keyword>
<keyword evidence="4" id="KW-1185">Reference proteome</keyword>
<proteinExistence type="predicted"/>
<keyword evidence="1" id="KW-0472">Membrane</keyword>
<organism evidence="3 4">
    <name type="scientific">Demequina lignilytica</name>
    <dbReference type="NCBI Taxonomy" id="3051663"/>
    <lineage>
        <taxon>Bacteria</taxon>
        <taxon>Bacillati</taxon>
        <taxon>Actinomycetota</taxon>
        <taxon>Actinomycetes</taxon>
        <taxon>Micrococcales</taxon>
        <taxon>Demequinaceae</taxon>
        <taxon>Demequina</taxon>
    </lineage>
</organism>
<dbReference type="GO" id="GO:0034220">
    <property type="term" value="P:monoatomic ion transmembrane transport"/>
    <property type="evidence" value="ECO:0007669"/>
    <property type="project" value="UniProtKB-KW"/>
</dbReference>
<feature type="transmembrane region" description="Helical" evidence="1">
    <location>
        <begin position="71"/>
        <end position="90"/>
    </location>
</feature>
<gene>
    <name evidence="3" type="ORF">QQX10_01445</name>
</gene>
<dbReference type="EMBL" id="JAUHPX010000001">
    <property type="protein sequence ID" value="MDN4486823.1"/>
    <property type="molecule type" value="Genomic_DNA"/>
</dbReference>
<feature type="transmembrane region" description="Helical" evidence="1">
    <location>
        <begin position="202"/>
        <end position="223"/>
    </location>
</feature>
<dbReference type="Pfam" id="PF07885">
    <property type="entry name" value="Ion_trans_2"/>
    <property type="match status" value="1"/>
</dbReference>
<comment type="caution">
    <text evidence="3">The sequence shown here is derived from an EMBL/GenBank/DDBJ whole genome shotgun (WGS) entry which is preliminary data.</text>
</comment>
<dbReference type="InterPro" id="IPR013099">
    <property type="entry name" value="K_chnl_dom"/>
</dbReference>
<name>A0AAW7LZS2_9MICO</name>
<dbReference type="AlphaFoldDB" id="A0AAW7LZS2"/>
<feature type="transmembrane region" description="Helical" evidence="1">
    <location>
        <begin position="172"/>
        <end position="190"/>
    </location>
</feature>
<dbReference type="SUPFAM" id="SSF81324">
    <property type="entry name" value="Voltage-gated potassium channels"/>
    <property type="match status" value="1"/>
</dbReference>
<feature type="transmembrane region" description="Helical" evidence="1">
    <location>
        <begin position="132"/>
        <end position="152"/>
    </location>
</feature>
<keyword evidence="1" id="KW-0812">Transmembrane</keyword>
<evidence type="ECO:0000313" key="3">
    <source>
        <dbReference type="EMBL" id="MDN4486823.1"/>
    </source>
</evidence>
<dbReference type="RefSeq" id="WP_301144406.1">
    <property type="nucleotide sequence ID" value="NZ_JAUHPX010000001.1"/>
</dbReference>
<evidence type="ECO:0000256" key="1">
    <source>
        <dbReference type="SAM" id="Phobius"/>
    </source>
</evidence>
<feature type="transmembrane region" description="Helical" evidence="1">
    <location>
        <begin position="96"/>
        <end position="120"/>
    </location>
</feature>
<protein>
    <submittedName>
        <fullName evidence="3">Potassium channel family protein</fullName>
    </submittedName>
</protein>
<evidence type="ECO:0000313" key="4">
    <source>
        <dbReference type="Proteomes" id="UP001172737"/>
    </source>
</evidence>
<feature type="domain" description="Potassium channel" evidence="2">
    <location>
        <begin position="150"/>
        <end position="223"/>
    </location>
</feature>
<evidence type="ECO:0000259" key="2">
    <source>
        <dbReference type="Pfam" id="PF07885"/>
    </source>
</evidence>